<reference evidence="3" key="1">
    <citation type="journal article" date="2019" name="Int. J. Syst. Evol. Microbiol.">
        <title>The Global Catalogue of Microorganisms (GCM) 10K type strain sequencing project: providing services to taxonomists for standard genome sequencing and annotation.</title>
        <authorList>
            <consortium name="The Broad Institute Genomics Platform"/>
            <consortium name="The Broad Institute Genome Sequencing Center for Infectious Disease"/>
            <person name="Wu L."/>
            <person name="Ma J."/>
        </authorList>
    </citation>
    <scope>NUCLEOTIDE SEQUENCE [LARGE SCALE GENOMIC DNA]</scope>
    <source>
        <strain evidence="3">JCM 18303</strain>
    </source>
</reference>
<evidence type="ECO:0000313" key="3">
    <source>
        <dbReference type="Proteomes" id="UP001428817"/>
    </source>
</evidence>
<feature type="transmembrane region" description="Helical" evidence="1">
    <location>
        <begin position="61"/>
        <end position="84"/>
    </location>
</feature>
<proteinExistence type="predicted"/>
<organism evidence="2 3">
    <name type="scientific">Pseudonocardia eucalypti</name>
    <dbReference type="NCBI Taxonomy" id="648755"/>
    <lineage>
        <taxon>Bacteria</taxon>
        <taxon>Bacillati</taxon>
        <taxon>Actinomycetota</taxon>
        <taxon>Actinomycetes</taxon>
        <taxon>Pseudonocardiales</taxon>
        <taxon>Pseudonocardiaceae</taxon>
        <taxon>Pseudonocardia</taxon>
    </lineage>
</organism>
<evidence type="ECO:0000256" key="1">
    <source>
        <dbReference type="SAM" id="Phobius"/>
    </source>
</evidence>
<feature type="transmembrane region" description="Helical" evidence="1">
    <location>
        <begin position="29"/>
        <end position="49"/>
    </location>
</feature>
<name>A0ABP9PP11_9PSEU</name>
<feature type="transmembrane region" description="Helical" evidence="1">
    <location>
        <begin position="5"/>
        <end position="23"/>
    </location>
</feature>
<keyword evidence="1" id="KW-0812">Transmembrane</keyword>
<dbReference type="Proteomes" id="UP001428817">
    <property type="component" value="Unassembled WGS sequence"/>
</dbReference>
<sequence>MFGIVMVMTMAMTGMLPMVGMLIGMDNAAVGLAVHLVNSAVIGALFALLTTRPTSQIGPLLGTGLGYGFAWWVLGALLIMPLWLSVTAEPAMRDMIFQVGPAQWWSLAGHLLYDLLTADVLYGLSRRATS</sequence>
<keyword evidence="3" id="KW-1185">Reference proteome</keyword>
<accession>A0ABP9PP11</accession>
<evidence type="ECO:0000313" key="2">
    <source>
        <dbReference type="EMBL" id="GAA5149796.1"/>
    </source>
</evidence>
<keyword evidence="1" id="KW-0472">Membrane</keyword>
<gene>
    <name evidence="2" type="ORF">GCM10023321_14170</name>
</gene>
<protein>
    <submittedName>
        <fullName evidence="2">Uncharacterized protein</fullName>
    </submittedName>
</protein>
<dbReference type="EMBL" id="BAABJP010000005">
    <property type="protein sequence ID" value="GAA5149796.1"/>
    <property type="molecule type" value="Genomic_DNA"/>
</dbReference>
<keyword evidence="1" id="KW-1133">Transmembrane helix</keyword>
<comment type="caution">
    <text evidence="2">The sequence shown here is derived from an EMBL/GenBank/DDBJ whole genome shotgun (WGS) entry which is preliminary data.</text>
</comment>